<keyword evidence="2" id="KW-1185">Reference proteome</keyword>
<feature type="non-terminal residue" evidence="1">
    <location>
        <position position="92"/>
    </location>
</feature>
<gene>
    <name evidence="1" type="ORF">MKW94_011490</name>
</gene>
<protein>
    <submittedName>
        <fullName evidence="1">Uncharacterized protein</fullName>
    </submittedName>
</protein>
<evidence type="ECO:0000313" key="2">
    <source>
        <dbReference type="Proteomes" id="UP001177140"/>
    </source>
</evidence>
<dbReference type="EMBL" id="JAJJMA010217490">
    <property type="protein sequence ID" value="MCL7040884.1"/>
    <property type="molecule type" value="Genomic_DNA"/>
</dbReference>
<proteinExistence type="predicted"/>
<reference evidence="1" key="1">
    <citation type="submission" date="2022-03" db="EMBL/GenBank/DDBJ databases">
        <title>A functionally conserved STORR gene fusion in Papaver species that diverged 16.8 million years ago.</title>
        <authorList>
            <person name="Catania T."/>
        </authorList>
    </citation>
    <scope>NUCLEOTIDE SEQUENCE</scope>
    <source>
        <strain evidence="1">S-191538</strain>
    </source>
</reference>
<comment type="caution">
    <text evidence="1">The sequence shown here is derived from an EMBL/GenBank/DDBJ whole genome shotgun (WGS) entry which is preliminary data.</text>
</comment>
<dbReference type="AlphaFoldDB" id="A0AA41VGJ5"/>
<organism evidence="1 2">
    <name type="scientific">Papaver nudicaule</name>
    <name type="common">Iceland poppy</name>
    <dbReference type="NCBI Taxonomy" id="74823"/>
    <lineage>
        <taxon>Eukaryota</taxon>
        <taxon>Viridiplantae</taxon>
        <taxon>Streptophyta</taxon>
        <taxon>Embryophyta</taxon>
        <taxon>Tracheophyta</taxon>
        <taxon>Spermatophyta</taxon>
        <taxon>Magnoliopsida</taxon>
        <taxon>Ranunculales</taxon>
        <taxon>Papaveraceae</taxon>
        <taxon>Papaveroideae</taxon>
        <taxon>Papaver</taxon>
    </lineage>
</organism>
<accession>A0AA41VGJ5</accession>
<sequence length="92" mass="10146">MFTYSSFSAARIILNRTNPLKISALYSLSNQTHFSSLQISSTTNSSLIQSIKTGFFSSSSLRPGLLVPLRSYSEMASHSKKTHGSIHDFTVK</sequence>
<evidence type="ECO:0000313" key="1">
    <source>
        <dbReference type="EMBL" id="MCL7040884.1"/>
    </source>
</evidence>
<dbReference type="Proteomes" id="UP001177140">
    <property type="component" value="Unassembled WGS sequence"/>
</dbReference>
<name>A0AA41VGJ5_PAPNU</name>